<sequence length="61" mass="6952">MAETPPATTRLVAFLLVKVFLIINFKSHVAEIFTSIFFLVQPRLGLEQGHLPVFLTKRQKV</sequence>
<protein>
    <submittedName>
        <fullName evidence="1">Uncharacterized protein</fullName>
    </submittedName>
</protein>
<dbReference type="EMBL" id="MLJI01000002">
    <property type="protein sequence ID" value="ORM89135.1"/>
    <property type="molecule type" value="Genomic_DNA"/>
</dbReference>
<reference evidence="1 2" key="1">
    <citation type="journal article" date="2017" name="Antonie Van Leeuwenhoek">
        <title>Phylogenomic resolution of the bacterial genus Pantoea and its relationship with Erwinia and Tatumella.</title>
        <authorList>
            <person name="Palmer M."/>
            <person name="Steenkamp E.T."/>
            <person name="Coetzee M.P."/>
            <person name="Chan W.Y."/>
            <person name="van Zyl E."/>
            <person name="De Maayer P."/>
            <person name="Coutinho T.A."/>
            <person name="Blom J."/>
            <person name="Smits T.H."/>
            <person name="Duffy B."/>
            <person name="Venter S.N."/>
        </authorList>
    </citation>
    <scope>NUCLEOTIDE SEQUENCE [LARGE SCALE GENOMIC DNA]</scope>
    <source>
        <strain evidence="1 2">LMG 2657</strain>
    </source>
</reference>
<gene>
    <name evidence="1" type="ORF">HA50_20995</name>
</gene>
<dbReference type="AlphaFoldDB" id="A0A1X1EJP6"/>
<keyword evidence="2" id="KW-1185">Reference proteome</keyword>
<organism evidence="1 2">
    <name type="scientific">Pantoea cypripedii</name>
    <name type="common">Pectobacterium cypripedii</name>
    <name type="synonym">Erwinia cypripedii</name>
    <dbReference type="NCBI Taxonomy" id="55209"/>
    <lineage>
        <taxon>Bacteria</taxon>
        <taxon>Pseudomonadati</taxon>
        <taxon>Pseudomonadota</taxon>
        <taxon>Gammaproteobacteria</taxon>
        <taxon>Enterobacterales</taxon>
        <taxon>Erwiniaceae</taxon>
        <taxon>Pantoea</taxon>
    </lineage>
</organism>
<proteinExistence type="predicted"/>
<accession>A0A1X1EJP6</accession>
<evidence type="ECO:0000313" key="2">
    <source>
        <dbReference type="Proteomes" id="UP000193749"/>
    </source>
</evidence>
<dbReference type="Proteomes" id="UP000193749">
    <property type="component" value="Unassembled WGS sequence"/>
</dbReference>
<evidence type="ECO:0000313" key="1">
    <source>
        <dbReference type="EMBL" id="ORM89135.1"/>
    </source>
</evidence>
<comment type="caution">
    <text evidence="1">The sequence shown here is derived from an EMBL/GenBank/DDBJ whole genome shotgun (WGS) entry which is preliminary data.</text>
</comment>
<name>A0A1X1EJP6_PANCY</name>